<name>A0A484GWQ8_SOUCH</name>
<sequence length="161" mass="17662">MMGGKKEKKGTQEYSFLGHLDTDQISSYFHNIQTPFRYKGVGLGSWGEIEPLHFCLVEIEQFLGYPLPGFVIGWLWGARSGGVEPTAQGGRMKLTGRASCLLTHRWIFASGHYSGLAVSGFPTAPGLKSNKKPLINSSPAAQQTSSRAFRIWLTPVKQGAF</sequence>
<gene>
    <name evidence="1" type="ORF">DBR06_SOUSAS8210119</name>
</gene>
<organism evidence="1 2">
    <name type="scientific">Sousa chinensis</name>
    <name type="common">Indo-pacific humpbacked dolphin</name>
    <name type="synonym">Steno chinensis</name>
    <dbReference type="NCBI Taxonomy" id="103600"/>
    <lineage>
        <taxon>Eukaryota</taxon>
        <taxon>Metazoa</taxon>
        <taxon>Chordata</taxon>
        <taxon>Craniata</taxon>
        <taxon>Vertebrata</taxon>
        <taxon>Euteleostomi</taxon>
        <taxon>Mammalia</taxon>
        <taxon>Eutheria</taxon>
        <taxon>Laurasiatheria</taxon>
        <taxon>Artiodactyla</taxon>
        <taxon>Whippomorpha</taxon>
        <taxon>Cetacea</taxon>
        <taxon>Odontoceti</taxon>
        <taxon>Delphinidae</taxon>
        <taxon>Sousa</taxon>
    </lineage>
</organism>
<protein>
    <submittedName>
        <fullName evidence="1">Uncharacterized protein</fullName>
    </submittedName>
</protein>
<proteinExistence type="predicted"/>
<comment type="caution">
    <text evidence="1">The sequence shown here is derived from an EMBL/GenBank/DDBJ whole genome shotgun (WGS) entry which is preliminary data.</text>
</comment>
<dbReference type="EMBL" id="QWLN02003306">
    <property type="protein sequence ID" value="TEA40182.1"/>
    <property type="molecule type" value="Genomic_DNA"/>
</dbReference>
<dbReference type="AlphaFoldDB" id="A0A484GWQ8"/>
<evidence type="ECO:0000313" key="2">
    <source>
        <dbReference type="Proteomes" id="UP000295264"/>
    </source>
</evidence>
<evidence type="ECO:0000313" key="1">
    <source>
        <dbReference type="EMBL" id="TEA40182.1"/>
    </source>
</evidence>
<reference evidence="1 2" key="1">
    <citation type="journal article" date="2018" name="Genomics">
        <title>Molecular footprints of inshore aquatic adaptation in Indo-Pacific humpback dolphin (Sousa chinensis).</title>
        <authorList>
            <person name="Ming Y."/>
            <person name="Jian J."/>
            <person name="Yu F."/>
            <person name="Yu X."/>
            <person name="Wang J."/>
            <person name="Liu W."/>
        </authorList>
    </citation>
    <scope>NUCLEOTIDE SEQUENCE [LARGE SCALE GENOMIC DNA]</scope>
    <source>
        <strain evidence="1">MY-2018</strain>
        <tissue evidence="1">Skin</tissue>
    </source>
</reference>
<keyword evidence="2" id="KW-1185">Reference proteome</keyword>
<dbReference type="Proteomes" id="UP000295264">
    <property type="component" value="Unassembled WGS sequence"/>
</dbReference>
<accession>A0A484GWQ8</accession>